<evidence type="ECO:0000313" key="2">
    <source>
        <dbReference type="EMBL" id="NKZ07203.1"/>
    </source>
</evidence>
<gene>
    <name evidence="2" type="ORF">HGB48_26175</name>
</gene>
<dbReference type="PANTHER" id="PTHR40112">
    <property type="entry name" value="H2HPP ISOMERASE"/>
    <property type="match status" value="1"/>
</dbReference>
<dbReference type="SUPFAM" id="SSF51182">
    <property type="entry name" value="RmlC-like cupins"/>
    <property type="match status" value="1"/>
</dbReference>
<dbReference type="Proteomes" id="UP000579250">
    <property type="component" value="Unassembled WGS sequence"/>
</dbReference>
<dbReference type="Gene3D" id="2.60.120.10">
    <property type="entry name" value="Jelly Rolls"/>
    <property type="match status" value="1"/>
</dbReference>
<name>A0A846Z9X2_9ACTN</name>
<evidence type="ECO:0000259" key="1">
    <source>
        <dbReference type="Pfam" id="PF07883"/>
    </source>
</evidence>
<comment type="caution">
    <text evidence="2">The sequence shown here is derived from an EMBL/GenBank/DDBJ whole genome shotgun (WGS) entry which is preliminary data.</text>
</comment>
<dbReference type="InterPro" id="IPR014710">
    <property type="entry name" value="RmlC-like_jellyroll"/>
</dbReference>
<proteinExistence type="predicted"/>
<evidence type="ECO:0000313" key="3">
    <source>
        <dbReference type="Proteomes" id="UP000579250"/>
    </source>
</evidence>
<reference evidence="2 3" key="1">
    <citation type="submission" date="2020-04" db="EMBL/GenBank/DDBJ databases">
        <title>MicrobeNet Type strains.</title>
        <authorList>
            <person name="Nicholson A.C."/>
        </authorList>
    </citation>
    <scope>NUCLEOTIDE SEQUENCE [LARGE SCALE GENOMIC DNA]</scope>
    <source>
        <strain evidence="2 3">ATCC BAA-277</strain>
    </source>
</reference>
<dbReference type="Pfam" id="PF07883">
    <property type="entry name" value="Cupin_2"/>
    <property type="match status" value="1"/>
</dbReference>
<dbReference type="InterPro" id="IPR013096">
    <property type="entry name" value="Cupin_2"/>
</dbReference>
<sequence length="129" mass="14558">MSTIDPQPRMYRLTEMERDVVREGLTRVGVRGDDSIVTVNWFEPGFRTRGPHSHPFDQLSFVFTGTLEMTAGNETFVLQAGSVLRIPADVPHSAQPIGDEVVLNVDVFAPIREDFRYLTSYQDVEENDG</sequence>
<dbReference type="InterPro" id="IPR052535">
    <property type="entry name" value="Bacilysin_H2HPP_isomerase"/>
</dbReference>
<dbReference type="InterPro" id="IPR011051">
    <property type="entry name" value="RmlC_Cupin_sf"/>
</dbReference>
<dbReference type="AlphaFoldDB" id="A0A846Z9X2"/>
<dbReference type="RefSeq" id="WP_067640381.1">
    <property type="nucleotide sequence ID" value="NZ_JAAXPI010000049.1"/>
</dbReference>
<organism evidence="2 3">
    <name type="scientific">Actinomadura latina</name>
    <dbReference type="NCBI Taxonomy" id="163603"/>
    <lineage>
        <taxon>Bacteria</taxon>
        <taxon>Bacillati</taxon>
        <taxon>Actinomycetota</taxon>
        <taxon>Actinomycetes</taxon>
        <taxon>Streptosporangiales</taxon>
        <taxon>Thermomonosporaceae</taxon>
        <taxon>Actinomadura</taxon>
    </lineage>
</organism>
<keyword evidence="3" id="KW-1185">Reference proteome</keyword>
<accession>A0A846Z9X2</accession>
<dbReference type="EMBL" id="JAAXPI010000049">
    <property type="protein sequence ID" value="NKZ07203.1"/>
    <property type="molecule type" value="Genomic_DNA"/>
</dbReference>
<dbReference type="PANTHER" id="PTHR40112:SF1">
    <property type="entry name" value="H2HPP ISOMERASE"/>
    <property type="match status" value="1"/>
</dbReference>
<dbReference type="CDD" id="cd02238">
    <property type="entry name" value="cupin_KdgF"/>
    <property type="match status" value="1"/>
</dbReference>
<feature type="domain" description="Cupin type-2" evidence="1">
    <location>
        <begin position="42"/>
        <end position="105"/>
    </location>
</feature>
<protein>
    <submittedName>
        <fullName evidence="2">Cupin domain-containing protein</fullName>
    </submittedName>
</protein>